<keyword evidence="8" id="KW-0800">Toxin</keyword>
<dbReference type="InterPro" id="IPR029060">
    <property type="entry name" value="PIN-like_dom_sf"/>
</dbReference>
<dbReference type="InterPro" id="IPR002716">
    <property type="entry name" value="PIN_dom"/>
</dbReference>
<dbReference type="EC" id="3.1.-.-" evidence="8"/>
<keyword evidence="5 8" id="KW-0378">Hydrolase</keyword>
<dbReference type="SUPFAM" id="SSF88723">
    <property type="entry name" value="PIN domain-like"/>
    <property type="match status" value="1"/>
</dbReference>
<dbReference type="AlphaFoldDB" id="A0A7V7PMB9"/>
<evidence type="ECO:0000256" key="6">
    <source>
        <dbReference type="ARBA" id="ARBA00022842"/>
    </source>
</evidence>
<dbReference type="GO" id="GO:0004540">
    <property type="term" value="F:RNA nuclease activity"/>
    <property type="evidence" value="ECO:0007669"/>
    <property type="project" value="InterPro"/>
</dbReference>
<feature type="domain" description="PIN" evidence="9">
    <location>
        <begin position="5"/>
        <end position="128"/>
    </location>
</feature>
<dbReference type="PANTHER" id="PTHR33653:SF1">
    <property type="entry name" value="RIBONUCLEASE VAPC2"/>
    <property type="match status" value="1"/>
</dbReference>
<dbReference type="InterPro" id="IPR022907">
    <property type="entry name" value="VapC_family"/>
</dbReference>
<organism evidence="10 11">
    <name type="scientific">Plantimonas leprariae</name>
    <dbReference type="NCBI Taxonomy" id="2615207"/>
    <lineage>
        <taxon>Bacteria</taxon>
        <taxon>Pseudomonadati</taxon>
        <taxon>Pseudomonadota</taxon>
        <taxon>Alphaproteobacteria</taxon>
        <taxon>Hyphomicrobiales</taxon>
        <taxon>Aurantimonadaceae</taxon>
        <taxon>Plantimonas</taxon>
    </lineage>
</organism>
<comment type="similarity">
    <text evidence="7 8">Belongs to the PINc/VapC protein family.</text>
</comment>
<keyword evidence="3 8" id="KW-0540">Nuclease</keyword>
<dbReference type="RefSeq" id="WP_150971491.1">
    <property type="nucleotide sequence ID" value="NZ_VZDO01000014.1"/>
</dbReference>
<dbReference type="GO" id="GO:0016787">
    <property type="term" value="F:hydrolase activity"/>
    <property type="evidence" value="ECO:0007669"/>
    <property type="project" value="UniProtKB-KW"/>
</dbReference>
<accession>A0A7V7PMB9</accession>
<evidence type="ECO:0000256" key="8">
    <source>
        <dbReference type="HAMAP-Rule" id="MF_00265"/>
    </source>
</evidence>
<keyword evidence="11" id="KW-1185">Reference proteome</keyword>
<dbReference type="PANTHER" id="PTHR33653">
    <property type="entry name" value="RIBONUCLEASE VAPC2"/>
    <property type="match status" value="1"/>
</dbReference>
<keyword evidence="2 8" id="KW-1277">Toxin-antitoxin system</keyword>
<feature type="binding site" evidence="8">
    <location>
        <position position="103"/>
    </location>
    <ligand>
        <name>Mg(2+)</name>
        <dbReference type="ChEBI" id="CHEBI:18420"/>
    </ligand>
</feature>
<comment type="caution">
    <text evidence="10">The sequence shown here is derived from an EMBL/GenBank/DDBJ whole genome shotgun (WGS) entry which is preliminary data.</text>
</comment>
<dbReference type="HAMAP" id="MF_00265">
    <property type="entry name" value="VapC_Nob1"/>
    <property type="match status" value="1"/>
</dbReference>
<evidence type="ECO:0000313" key="10">
    <source>
        <dbReference type="EMBL" id="KAB0678013.1"/>
    </source>
</evidence>
<dbReference type="GO" id="GO:0000287">
    <property type="term" value="F:magnesium ion binding"/>
    <property type="evidence" value="ECO:0007669"/>
    <property type="project" value="UniProtKB-UniRule"/>
</dbReference>
<evidence type="ECO:0000256" key="5">
    <source>
        <dbReference type="ARBA" id="ARBA00022801"/>
    </source>
</evidence>
<dbReference type="Pfam" id="PF01850">
    <property type="entry name" value="PIN"/>
    <property type="match status" value="1"/>
</dbReference>
<evidence type="ECO:0000259" key="9">
    <source>
        <dbReference type="Pfam" id="PF01850"/>
    </source>
</evidence>
<comment type="function">
    <text evidence="8">Toxic component of a toxin-antitoxin (TA) system. An RNase.</text>
</comment>
<dbReference type="Proteomes" id="UP000432089">
    <property type="component" value="Unassembled WGS sequence"/>
</dbReference>
<sequence length="141" mass="15893">MTISILVDTNILIDLVAVKAEPAHREWSSRLLLDSAEAGRLVVNTVVWAEATQDYRDEARLRTVLSPLAIAEEDLPFAAAFPAGQAYRLYREREGKRDRTLPDFLIGAHALVAGHRLLTRDGRRYRTYFPALDVIDPESHP</sequence>
<dbReference type="EMBL" id="VZDO01000014">
    <property type="protein sequence ID" value="KAB0678013.1"/>
    <property type="molecule type" value="Genomic_DNA"/>
</dbReference>
<dbReference type="Gene3D" id="3.40.50.1010">
    <property type="entry name" value="5'-nuclease"/>
    <property type="match status" value="1"/>
</dbReference>
<evidence type="ECO:0000256" key="3">
    <source>
        <dbReference type="ARBA" id="ARBA00022722"/>
    </source>
</evidence>
<feature type="binding site" evidence="8">
    <location>
        <position position="8"/>
    </location>
    <ligand>
        <name>Mg(2+)</name>
        <dbReference type="ChEBI" id="CHEBI:18420"/>
    </ligand>
</feature>
<comment type="cofactor">
    <cofactor evidence="1 8">
        <name>Mg(2+)</name>
        <dbReference type="ChEBI" id="CHEBI:18420"/>
    </cofactor>
</comment>
<gene>
    <name evidence="8" type="primary">vapC</name>
    <name evidence="10" type="ORF">F6X38_16425</name>
</gene>
<evidence type="ECO:0000256" key="4">
    <source>
        <dbReference type="ARBA" id="ARBA00022723"/>
    </source>
</evidence>
<dbReference type="GO" id="GO:0090729">
    <property type="term" value="F:toxin activity"/>
    <property type="evidence" value="ECO:0007669"/>
    <property type="project" value="UniProtKB-KW"/>
</dbReference>
<reference evidence="10 11" key="1">
    <citation type="submission" date="2019-09" db="EMBL/GenBank/DDBJ databases">
        <title>YIM 132180 draft genome.</title>
        <authorList>
            <person name="Zhang K."/>
        </authorList>
    </citation>
    <scope>NUCLEOTIDE SEQUENCE [LARGE SCALE GENOMIC DNA]</scope>
    <source>
        <strain evidence="10 11">YIM 132180</strain>
    </source>
</reference>
<name>A0A7V7PMB9_9HYPH</name>
<evidence type="ECO:0000256" key="7">
    <source>
        <dbReference type="ARBA" id="ARBA00038093"/>
    </source>
</evidence>
<proteinExistence type="inferred from homology"/>
<evidence type="ECO:0000313" key="11">
    <source>
        <dbReference type="Proteomes" id="UP000432089"/>
    </source>
</evidence>
<protein>
    <recommendedName>
        <fullName evidence="8">Ribonuclease VapC</fullName>
        <shortName evidence="8">RNase VapC</shortName>
        <ecNumber evidence="8">3.1.-.-</ecNumber>
    </recommendedName>
    <alternativeName>
        <fullName evidence="8">Toxin VapC</fullName>
    </alternativeName>
</protein>
<keyword evidence="4 8" id="KW-0479">Metal-binding</keyword>
<dbReference type="InterPro" id="IPR050556">
    <property type="entry name" value="Type_II_TA_system_RNase"/>
</dbReference>
<evidence type="ECO:0000256" key="2">
    <source>
        <dbReference type="ARBA" id="ARBA00022649"/>
    </source>
</evidence>
<evidence type="ECO:0000256" key="1">
    <source>
        <dbReference type="ARBA" id="ARBA00001946"/>
    </source>
</evidence>
<keyword evidence="6 8" id="KW-0460">Magnesium</keyword>